<evidence type="ECO:0000313" key="2">
    <source>
        <dbReference type="Ensembl" id="ENSCINP00000024793.2"/>
    </source>
</evidence>
<sequence>MYHGAHLLITYTELRSLPSRALNIQRSEINPRFRLYLSLSISITHGMRESPGMFLLPPAFYAVTDLSLSSDGLEEKLEHIVLAQERPEFEAQRRLMEADIFHLEELYEQLHDNLLMKIAEIEGPVLHDPTVLKAIQICKRDATTTINSLHTLFSL</sequence>
<dbReference type="GO" id="GO:0007018">
    <property type="term" value="P:microtubule-based movement"/>
    <property type="evidence" value="ECO:0007669"/>
    <property type="project" value="InterPro"/>
</dbReference>
<organism evidence="2 3">
    <name type="scientific">Ciona intestinalis</name>
    <name type="common">Transparent sea squirt</name>
    <name type="synonym">Ascidia intestinalis</name>
    <dbReference type="NCBI Taxonomy" id="7719"/>
    <lineage>
        <taxon>Eukaryota</taxon>
        <taxon>Metazoa</taxon>
        <taxon>Chordata</taxon>
        <taxon>Tunicata</taxon>
        <taxon>Ascidiacea</taxon>
        <taxon>Phlebobranchia</taxon>
        <taxon>Cionidae</taxon>
        <taxon>Ciona</taxon>
    </lineage>
</organism>
<proteinExistence type="predicted"/>
<dbReference type="GO" id="GO:0045505">
    <property type="term" value="F:dynein intermediate chain binding"/>
    <property type="evidence" value="ECO:0007669"/>
    <property type="project" value="InterPro"/>
</dbReference>
<dbReference type="Pfam" id="PF12781">
    <property type="entry name" value="AAA_9"/>
    <property type="match status" value="1"/>
</dbReference>
<dbReference type="PANTHER" id="PTHR45703">
    <property type="entry name" value="DYNEIN HEAVY CHAIN"/>
    <property type="match status" value="1"/>
</dbReference>
<keyword evidence="3" id="KW-1185">Reference proteome</keyword>
<name>F7B0V6_CIOIN</name>
<feature type="domain" description="Dynein heavy chain ATP-binding dynein motor region" evidence="1">
    <location>
        <begin position="28"/>
        <end position="143"/>
    </location>
</feature>
<evidence type="ECO:0000259" key="1">
    <source>
        <dbReference type="Pfam" id="PF12781"/>
    </source>
</evidence>
<dbReference type="AlphaFoldDB" id="F7B0V6"/>
<dbReference type="Ensembl" id="ENSCINT00000025039.2">
    <property type="protein sequence ID" value="ENSCINP00000024793.2"/>
    <property type="gene ID" value="ENSCING00000013526.2"/>
</dbReference>
<reference evidence="2" key="4">
    <citation type="submission" date="2025-09" db="UniProtKB">
        <authorList>
            <consortium name="Ensembl"/>
        </authorList>
    </citation>
    <scope>IDENTIFICATION</scope>
</reference>
<dbReference type="Proteomes" id="UP000008144">
    <property type="component" value="Chromosome 4"/>
</dbReference>
<dbReference type="HOGENOM" id="CLU_1694871_0_0_1"/>
<dbReference type="InParanoid" id="F7B0V6"/>
<dbReference type="PANTHER" id="PTHR45703:SF36">
    <property type="entry name" value="DYNEIN HEAVY CHAIN, CYTOPLASMIC"/>
    <property type="match status" value="1"/>
</dbReference>
<dbReference type="InterPro" id="IPR035706">
    <property type="entry name" value="AAA_9"/>
</dbReference>
<dbReference type="GO" id="GO:0051959">
    <property type="term" value="F:dynein light intermediate chain binding"/>
    <property type="evidence" value="ECO:0007669"/>
    <property type="project" value="InterPro"/>
</dbReference>
<reference evidence="3" key="1">
    <citation type="journal article" date="2002" name="Science">
        <title>The draft genome of Ciona intestinalis: insights into chordate and vertebrate origins.</title>
        <authorList>
            <person name="Dehal P."/>
            <person name="Satou Y."/>
            <person name="Campbell R.K."/>
            <person name="Chapman J."/>
            <person name="Degnan B."/>
            <person name="De Tomaso A."/>
            <person name="Davidson B."/>
            <person name="Di Gregorio A."/>
            <person name="Gelpke M."/>
            <person name="Goodstein D.M."/>
            <person name="Harafuji N."/>
            <person name="Hastings K.E."/>
            <person name="Ho I."/>
            <person name="Hotta K."/>
            <person name="Huang W."/>
            <person name="Kawashima T."/>
            <person name="Lemaire P."/>
            <person name="Martinez D."/>
            <person name="Meinertzhagen I.A."/>
            <person name="Necula S."/>
            <person name="Nonaka M."/>
            <person name="Putnam N."/>
            <person name="Rash S."/>
            <person name="Saiga H."/>
            <person name="Satake M."/>
            <person name="Terry A."/>
            <person name="Yamada L."/>
            <person name="Wang H.G."/>
            <person name="Awazu S."/>
            <person name="Azumi K."/>
            <person name="Boore J."/>
            <person name="Branno M."/>
            <person name="Chin-Bow S."/>
            <person name="DeSantis R."/>
            <person name="Doyle S."/>
            <person name="Francino P."/>
            <person name="Keys D.N."/>
            <person name="Haga S."/>
            <person name="Hayashi H."/>
            <person name="Hino K."/>
            <person name="Imai K.S."/>
            <person name="Inaba K."/>
            <person name="Kano S."/>
            <person name="Kobayashi K."/>
            <person name="Kobayashi M."/>
            <person name="Lee B.I."/>
            <person name="Makabe K.W."/>
            <person name="Manohar C."/>
            <person name="Matassi G."/>
            <person name="Medina M."/>
            <person name="Mochizuki Y."/>
            <person name="Mount S."/>
            <person name="Morishita T."/>
            <person name="Miura S."/>
            <person name="Nakayama A."/>
            <person name="Nishizaka S."/>
            <person name="Nomoto H."/>
            <person name="Ohta F."/>
            <person name="Oishi K."/>
            <person name="Rigoutsos I."/>
            <person name="Sano M."/>
            <person name="Sasaki A."/>
            <person name="Sasakura Y."/>
            <person name="Shoguchi E."/>
            <person name="Shin-i T."/>
            <person name="Spagnuolo A."/>
            <person name="Stainier D."/>
            <person name="Suzuki M.M."/>
            <person name="Tassy O."/>
            <person name="Takatori N."/>
            <person name="Tokuoka M."/>
            <person name="Yagi K."/>
            <person name="Yoshizaki F."/>
            <person name="Wada S."/>
            <person name="Zhang C."/>
            <person name="Hyatt P.D."/>
            <person name="Larimer F."/>
            <person name="Detter C."/>
            <person name="Doggett N."/>
            <person name="Glavina T."/>
            <person name="Hawkins T."/>
            <person name="Richardson P."/>
            <person name="Lucas S."/>
            <person name="Kohara Y."/>
            <person name="Levine M."/>
            <person name="Satoh N."/>
            <person name="Rokhsar D.S."/>
        </authorList>
    </citation>
    <scope>NUCLEOTIDE SEQUENCE [LARGE SCALE GENOMIC DNA]</scope>
</reference>
<accession>F7B0V6</accession>
<dbReference type="InterPro" id="IPR026983">
    <property type="entry name" value="DHC"/>
</dbReference>
<reference evidence="2" key="3">
    <citation type="submission" date="2025-08" db="UniProtKB">
        <authorList>
            <consortium name="Ensembl"/>
        </authorList>
    </citation>
    <scope>IDENTIFICATION</scope>
</reference>
<dbReference type="EMBL" id="EAAA01001985">
    <property type="status" value="NOT_ANNOTATED_CDS"/>
    <property type="molecule type" value="Genomic_DNA"/>
</dbReference>
<evidence type="ECO:0000313" key="3">
    <source>
        <dbReference type="Proteomes" id="UP000008144"/>
    </source>
</evidence>
<protein>
    <recommendedName>
        <fullName evidence="1">Dynein heavy chain ATP-binding dynein motor region domain-containing protein</fullName>
    </recommendedName>
</protein>
<reference evidence="2" key="2">
    <citation type="journal article" date="2008" name="Genome Biol.">
        <title>Improved genome assembly and evidence-based global gene model set for the chordate Ciona intestinalis: new insight into intron and operon populations.</title>
        <authorList>
            <person name="Satou Y."/>
            <person name="Mineta K."/>
            <person name="Ogasawara M."/>
            <person name="Sasakura Y."/>
            <person name="Shoguchi E."/>
            <person name="Ueno K."/>
            <person name="Yamada L."/>
            <person name="Matsumoto J."/>
            <person name="Wasserscheid J."/>
            <person name="Dewar K."/>
            <person name="Wiley G.B."/>
            <person name="Macmil S.L."/>
            <person name="Roe B.A."/>
            <person name="Zeller R.W."/>
            <person name="Hastings K.E."/>
            <person name="Lemaire P."/>
            <person name="Lindquist E."/>
            <person name="Endo T."/>
            <person name="Hotta K."/>
            <person name="Inaba K."/>
        </authorList>
    </citation>
    <scope>NUCLEOTIDE SEQUENCE [LARGE SCALE GENOMIC DNA]</scope>
    <source>
        <strain evidence="2">wild type</strain>
    </source>
</reference>
<dbReference type="GO" id="GO:0030286">
    <property type="term" value="C:dynein complex"/>
    <property type="evidence" value="ECO:0007669"/>
    <property type="project" value="InterPro"/>
</dbReference>